<dbReference type="AlphaFoldDB" id="A0A3B0W3V4"/>
<feature type="transmembrane region" description="Helical" evidence="1">
    <location>
        <begin position="226"/>
        <end position="242"/>
    </location>
</feature>
<accession>A0A3B0W3V4</accession>
<name>A0A3B0W3V4_9ZZZZ</name>
<reference evidence="2" key="1">
    <citation type="submission" date="2018-06" db="EMBL/GenBank/DDBJ databases">
        <authorList>
            <person name="Zhirakovskaya E."/>
        </authorList>
    </citation>
    <scope>NUCLEOTIDE SEQUENCE</scope>
</reference>
<sequence length="374" mass="43224">MNLRSTFYWLLSILVLVLCLTYSQPTPDNKSTKPIALTSYLKGEPSFFYYNNNQFHATVVGQLRLDIKTERISEDISKYNALIVEGYQFKQNTEFSLNWQVKEQSYQVLINQTMQSINHINFGTEDATEISDLHLLINSTQELGLKNNFQDELSFQSIRLDQLHNQSQLAANLSEWNDFTPVKLSAINGYTNSTDLHYKNLVLRLCIWLIVATLLFWLLKIKGTHIISTLFLAWVVSSYFYLTNHIKQHSQISQAFTPRQHLINNTDQETHDLAELIAAKIKAPLSQFSSSGKLILIGSNSFFTLRLKHHLQQFNVGMHSNLKKLLAGSTGSKFIYILVGKQLRYCKKPSRYDWLNNHVEIIHVDDNFCLLRKK</sequence>
<keyword evidence="1" id="KW-1133">Transmembrane helix</keyword>
<evidence type="ECO:0000256" key="1">
    <source>
        <dbReference type="SAM" id="Phobius"/>
    </source>
</evidence>
<gene>
    <name evidence="2" type="ORF">MNBD_GAMMA02-97</name>
</gene>
<proteinExistence type="predicted"/>
<protein>
    <submittedName>
        <fullName evidence="2">Uncharacterized protein</fullName>
    </submittedName>
</protein>
<evidence type="ECO:0000313" key="2">
    <source>
        <dbReference type="EMBL" id="VAW43939.1"/>
    </source>
</evidence>
<keyword evidence="1" id="KW-0472">Membrane</keyword>
<dbReference type="EMBL" id="UOFA01000051">
    <property type="protein sequence ID" value="VAW43939.1"/>
    <property type="molecule type" value="Genomic_DNA"/>
</dbReference>
<organism evidence="2">
    <name type="scientific">hydrothermal vent metagenome</name>
    <dbReference type="NCBI Taxonomy" id="652676"/>
    <lineage>
        <taxon>unclassified sequences</taxon>
        <taxon>metagenomes</taxon>
        <taxon>ecological metagenomes</taxon>
    </lineage>
</organism>
<feature type="transmembrane region" description="Helical" evidence="1">
    <location>
        <begin position="201"/>
        <end position="219"/>
    </location>
</feature>
<keyword evidence="1" id="KW-0812">Transmembrane</keyword>